<organism evidence="2 3">
    <name type="scientific">Nocardioides zhouii</name>
    <dbReference type="NCBI Taxonomy" id="1168729"/>
    <lineage>
        <taxon>Bacteria</taxon>
        <taxon>Bacillati</taxon>
        <taxon>Actinomycetota</taxon>
        <taxon>Actinomycetes</taxon>
        <taxon>Propionibacteriales</taxon>
        <taxon>Nocardioidaceae</taxon>
        <taxon>Nocardioides</taxon>
    </lineage>
</organism>
<dbReference type="Pfam" id="PF08840">
    <property type="entry name" value="BAAT_C"/>
    <property type="match status" value="1"/>
</dbReference>
<evidence type="ECO:0000313" key="3">
    <source>
        <dbReference type="Proteomes" id="UP000291101"/>
    </source>
</evidence>
<dbReference type="OrthoDB" id="4819815at2"/>
<dbReference type="SUPFAM" id="SSF53474">
    <property type="entry name" value="alpha/beta-Hydrolases"/>
    <property type="match status" value="1"/>
</dbReference>
<feature type="domain" description="BAAT/Acyl-CoA thioester hydrolase C-terminal" evidence="1">
    <location>
        <begin position="89"/>
        <end position="270"/>
    </location>
</feature>
<evidence type="ECO:0000313" key="2">
    <source>
        <dbReference type="EMBL" id="RYC13255.1"/>
    </source>
</evidence>
<proteinExistence type="predicted"/>
<dbReference type="InterPro" id="IPR029058">
    <property type="entry name" value="AB_hydrolase_fold"/>
</dbReference>
<comment type="caution">
    <text evidence="2">The sequence shown here is derived from an EMBL/GenBank/DDBJ whole genome shotgun (WGS) entry which is preliminary data.</text>
</comment>
<dbReference type="Proteomes" id="UP000291101">
    <property type="component" value="Unassembled WGS sequence"/>
</dbReference>
<sequence length="272" mass="29353">MARLDLRRIDLTDVQGVRWAPADATGVGALVLAGSSGRVDSARAELLARHGVVAEAFRWFGGPGQHEGPWEIPLESFVRRIDELSRDCDRIVLLGTSLGSEAALLTGALDARVDTVVAFAPSDTVWAGVRKDGTMTSHWSLDGVPLPFVPFDDAWRAESDLPAFELYDASRRRFPDLVHAAAIPVERVRDVVLVAGGDDQVRPSLSMAGQIVDRREALGLSTTFVSDPEAGHRTILPGEPVVVGGVRMRRGGNEEADSRLGRAAWSTIVEML</sequence>
<reference evidence="2 3" key="1">
    <citation type="submission" date="2019-01" db="EMBL/GenBank/DDBJ databases">
        <title>Novel species of Nocardioides.</title>
        <authorList>
            <person name="Liu Q."/>
            <person name="X Y.-H."/>
        </authorList>
    </citation>
    <scope>NUCLEOTIDE SEQUENCE [LARGE SCALE GENOMIC DNA]</scope>
    <source>
        <strain evidence="2 3">HLT2-9</strain>
    </source>
</reference>
<dbReference type="InterPro" id="IPR014940">
    <property type="entry name" value="BAAT_C"/>
</dbReference>
<gene>
    <name evidence="2" type="ORF">EUA94_05100</name>
</gene>
<name>A0A4Q2T3E4_9ACTN</name>
<keyword evidence="3" id="KW-1185">Reference proteome</keyword>
<dbReference type="Gene3D" id="3.40.50.1820">
    <property type="entry name" value="alpha/beta hydrolase"/>
    <property type="match status" value="1"/>
</dbReference>
<dbReference type="AlphaFoldDB" id="A0A4Q2T3E4"/>
<dbReference type="EMBL" id="SDWV01000004">
    <property type="protein sequence ID" value="RYC13255.1"/>
    <property type="molecule type" value="Genomic_DNA"/>
</dbReference>
<accession>A0A4Q2T3E4</accession>
<dbReference type="RefSeq" id="WP_129425356.1">
    <property type="nucleotide sequence ID" value="NZ_SDWV01000004.1"/>
</dbReference>
<evidence type="ECO:0000259" key="1">
    <source>
        <dbReference type="Pfam" id="PF08840"/>
    </source>
</evidence>
<protein>
    <submittedName>
        <fullName evidence="2">Acyl-CoA thioesterase</fullName>
    </submittedName>
</protein>